<dbReference type="PROSITE" id="PS01169">
    <property type="entry name" value="RIBOSOMAL_L21"/>
    <property type="match status" value="1"/>
</dbReference>
<keyword evidence="2 6" id="KW-0699">rRNA-binding</keyword>
<dbReference type="EMBL" id="AAOF01000015">
    <property type="protein sequence ID" value="EAR20914.1"/>
    <property type="molecule type" value="Genomic_DNA"/>
</dbReference>
<comment type="similarity">
    <text evidence="1 6 7">Belongs to the bacterial ribosomal protein bL21 family.</text>
</comment>
<dbReference type="InterPro" id="IPR028909">
    <property type="entry name" value="bL21-like"/>
</dbReference>
<keyword evidence="3 6" id="KW-0694">RNA-binding</keyword>
<evidence type="ECO:0000256" key="5">
    <source>
        <dbReference type="ARBA" id="ARBA00023274"/>
    </source>
</evidence>
<keyword evidence="9" id="KW-1185">Reference proteome</keyword>
<dbReference type="GO" id="GO:0006412">
    <property type="term" value="P:translation"/>
    <property type="evidence" value="ECO:0007669"/>
    <property type="project" value="UniProtKB-UniRule"/>
</dbReference>
<keyword evidence="5 6" id="KW-0687">Ribonucleoprotein</keyword>
<keyword evidence="4 6" id="KW-0689">Ribosomal protein</keyword>
<dbReference type="AlphaFoldDB" id="A4BTV0"/>
<evidence type="ECO:0000256" key="6">
    <source>
        <dbReference type="HAMAP-Rule" id="MF_01363"/>
    </source>
</evidence>
<dbReference type="GO" id="GO:0005737">
    <property type="term" value="C:cytoplasm"/>
    <property type="evidence" value="ECO:0007669"/>
    <property type="project" value="UniProtKB-ARBA"/>
</dbReference>
<comment type="function">
    <text evidence="6 7">This protein binds to 23S rRNA in the presence of protein L20.</text>
</comment>
<gene>
    <name evidence="6" type="primary">rplU</name>
    <name evidence="8" type="ORF">NB231_04027</name>
</gene>
<dbReference type="SUPFAM" id="SSF141091">
    <property type="entry name" value="L21p-like"/>
    <property type="match status" value="1"/>
</dbReference>
<dbReference type="OrthoDB" id="9813334at2"/>
<dbReference type="STRING" id="314278.NB231_04027"/>
<dbReference type="NCBIfam" id="TIGR00061">
    <property type="entry name" value="L21"/>
    <property type="match status" value="1"/>
</dbReference>
<evidence type="ECO:0000256" key="7">
    <source>
        <dbReference type="RuleBase" id="RU000562"/>
    </source>
</evidence>
<dbReference type="Proteomes" id="UP000003374">
    <property type="component" value="Unassembled WGS sequence"/>
</dbReference>
<dbReference type="InterPro" id="IPR001787">
    <property type="entry name" value="Ribosomal_bL21"/>
</dbReference>
<dbReference type="RefSeq" id="WP_004999943.1">
    <property type="nucleotide sequence ID" value="NZ_CH672427.1"/>
</dbReference>
<dbReference type="GO" id="GO:0005840">
    <property type="term" value="C:ribosome"/>
    <property type="evidence" value="ECO:0007669"/>
    <property type="project" value="UniProtKB-KW"/>
</dbReference>
<name>A4BTV0_9GAMM</name>
<comment type="subunit">
    <text evidence="6">Part of the 50S ribosomal subunit. Contacts protein L20.</text>
</comment>
<dbReference type="GO" id="GO:1990904">
    <property type="term" value="C:ribonucleoprotein complex"/>
    <property type="evidence" value="ECO:0007669"/>
    <property type="project" value="UniProtKB-KW"/>
</dbReference>
<protein>
    <recommendedName>
        <fullName evidence="6">Large ribosomal subunit protein bL21</fullName>
    </recommendedName>
</protein>
<dbReference type="eggNOG" id="COG0261">
    <property type="taxonomic scope" value="Bacteria"/>
</dbReference>
<dbReference type="PANTHER" id="PTHR21349:SF0">
    <property type="entry name" value="LARGE RIBOSOMAL SUBUNIT PROTEIN BL21M"/>
    <property type="match status" value="1"/>
</dbReference>
<dbReference type="InterPro" id="IPR018258">
    <property type="entry name" value="Ribosomal_bL21_CS"/>
</dbReference>
<evidence type="ECO:0000256" key="2">
    <source>
        <dbReference type="ARBA" id="ARBA00022730"/>
    </source>
</evidence>
<dbReference type="Pfam" id="PF00829">
    <property type="entry name" value="Ribosomal_L21p"/>
    <property type="match status" value="1"/>
</dbReference>
<proteinExistence type="inferred from homology"/>
<dbReference type="HAMAP" id="MF_01363">
    <property type="entry name" value="Ribosomal_bL21"/>
    <property type="match status" value="1"/>
</dbReference>
<organism evidence="8 9">
    <name type="scientific">Nitrococcus mobilis Nb-231</name>
    <dbReference type="NCBI Taxonomy" id="314278"/>
    <lineage>
        <taxon>Bacteria</taxon>
        <taxon>Pseudomonadati</taxon>
        <taxon>Pseudomonadota</taxon>
        <taxon>Gammaproteobacteria</taxon>
        <taxon>Chromatiales</taxon>
        <taxon>Ectothiorhodospiraceae</taxon>
        <taxon>Nitrococcus</taxon>
    </lineage>
</organism>
<dbReference type="PANTHER" id="PTHR21349">
    <property type="entry name" value="50S RIBOSOMAL PROTEIN L21"/>
    <property type="match status" value="1"/>
</dbReference>
<comment type="caution">
    <text evidence="8">The sequence shown here is derived from an EMBL/GenBank/DDBJ whole genome shotgun (WGS) entry which is preliminary data.</text>
</comment>
<dbReference type="InterPro" id="IPR036164">
    <property type="entry name" value="bL21-like_sf"/>
</dbReference>
<dbReference type="HOGENOM" id="CLU_061463_3_2_6"/>
<accession>A4BTV0</accession>
<evidence type="ECO:0000256" key="4">
    <source>
        <dbReference type="ARBA" id="ARBA00022980"/>
    </source>
</evidence>
<dbReference type="GO" id="GO:0019843">
    <property type="term" value="F:rRNA binding"/>
    <property type="evidence" value="ECO:0007669"/>
    <property type="project" value="UniProtKB-UniRule"/>
</dbReference>
<evidence type="ECO:0000313" key="9">
    <source>
        <dbReference type="Proteomes" id="UP000003374"/>
    </source>
</evidence>
<reference evidence="8 9" key="1">
    <citation type="submission" date="2006-02" db="EMBL/GenBank/DDBJ databases">
        <authorList>
            <person name="Waterbury J."/>
            <person name="Ferriera S."/>
            <person name="Johnson J."/>
            <person name="Kravitz S."/>
            <person name="Halpern A."/>
            <person name="Remington K."/>
            <person name="Beeson K."/>
            <person name="Tran B."/>
            <person name="Rogers Y.-H."/>
            <person name="Friedman R."/>
            <person name="Venter J.C."/>
        </authorList>
    </citation>
    <scope>NUCLEOTIDE SEQUENCE [LARGE SCALE GENOMIC DNA]</scope>
    <source>
        <strain evidence="8 9">Nb-231</strain>
    </source>
</reference>
<evidence type="ECO:0000256" key="1">
    <source>
        <dbReference type="ARBA" id="ARBA00008563"/>
    </source>
</evidence>
<sequence length="107" mass="11908">MYAVIRTGGKQYRVSEGDTLRVEKLDAEQGAGIDFDQVLMIADAGNIQVGTPLIEGGRVSAEVLGQGRSRKIEVRKFKRRKNYHRCHGHRQHYTEVKITRIAAGVGS</sequence>
<evidence type="ECO:0000256" key="3">
    <source>
        <dbReference type="ARBA" id="ARBA00022884"/>
    </source>
</evidence>
<evidence type="ECO:0000313" key="8">
    <source>
        <dbReference type="EMBL" id="EAR20914.1"/>
    </source>
</evidence>
<dbReference type="GO" id="GO:0003735">
    <property type="term" value="F:structural constituent of ribosome"/>
    <property type="evidence" value="ECO:0007669"/>
    <property type="project" value="InterPro"/>
</dbReference>